<keyword evidence="2" id="KW-1185">Reference proteome</keyword>
<dbReference type="Gene3D" id="1.20.120.450">
    <property type="entry name" value="dinb family like domain"/>
    <property type="match status" value="1"/>
</dbReference>
<dbReference type="Proteomes" id="UP000198859">
    <property type="component" value="Chromosome I"/>
</dbReference>
<sequence length="175" mass="18997">MPDPRTDPPAGGSEAEVLLGFLEFHRTIFRMKTAGLTAAQRDQRLAPSGITLGGMAKHLAYVEDWWTTQVFAGRDAPEPWASADWDADPDWDWHSAADDGPAAVEALLDAAVARSRQVVADALAGPDGLDAPAARPGRLEGLRLRWIVVHLVEEYCRHNGHADLVRESIDGQVGE</sequence>
<dbReference type="AlphaFoldDB" id="A0A1H1NP94"/>
<name>A0A1H1NP94_9ACTN</name>
<evidence type="ECO:0000313" key="2">
    <source>
        <dbReference type="Proteomes" id="UP000198859"/>
    </source>
</evidence>
<reference evidence="2" key="1">
    <citation type="submission" date="2016-10" db="EMBL/GenBank/DDBJ databases">
        <authorList>
            <person name="Varghese N."/>
            <person name="Submissions S."/>
        </authorList>
    </citation>
    <scope>NUCLEOTIDE SEQUENCE [LARGE SCALE GENOMIC DNA]</scope>
    <source>
        <strain evidence="2">DSM 22127</strain>
    </source>
</reference>
<dbReference type="EMBL" id="LT629757">
    <property type="protein sequence ID" value="SDS00836.1"/>
    <property type="molecule type" value="Genomic_DNA"/>
</dbReference>
<accession>A0A1H1NP94</accession>
<organism evidence="1 2">
    <name type="scientific">Nocardioides scoriae</name>
    <dbReference type="NCBI Taxonomy" id="642780"/>
    <lineage>
        <taxon>Bacteria</taxon>
        <taxon>Bacillati</taxon>
        <taxon>Actinomycetota</taxon>
        <taxon>Actinomycetes</taxon>
        <taxon>Propionibacteriales</taxon>
        <taxon>Nocardioidaceae</taxon>
        <taxon>Nocardioides</taxon>
    </lineage>
</organism>
<gene>
    <name evidence="1" type="ORF">SAMN04488570_0928</name>
</gene>
<dbReference type="InterPro" id="IPR034660">
    <property type="entry name" value="DinB/YfiT-like"/>
</dbReference>
<dbReference type="InterPro" id="IPR007061">
    <property type="entry name" value="MST-like"/>
</dbReference>
<dbReference type="Pfam" id="PF04978">
    <property type="entry name" value="MST"/>
    <property type="match status" value="1"/>
</dbReference>
<proteinExistence type="predicted"/>
<protein>
    <recommendedName>
        <fullName evidence="3">DinB superfamily protein</fullName>
    </recommendedName>
</protein>
<evidence type="ECO:0000313" key="1">
    <source>
        <dbReference type="EMBL" id="SDS00836.1"/>
    </source>
</evidence>
<evidence type="ECO:0008006" key="3">
    <source>
        <dbReference type="Google" id="ProtNLM"/>
    </source>
</evidence>
<dbReference type="STRING" id="642780.SAMN04488570_0928"/>
<dbReference type="SUPFAM" id="SSF109854">
    <property type="entry name" value="DinB/YfiT-like putative metalloenzymes"/>
    <property type="match status" value="1"/>
</dbReference>